<evidence type="ECO:0000313" key="1">
    <source>
        <dbReference type="EMBL" id="QPG06156.1"/>
    </source>
</evidence>
<accession>A0A7S9HDD3</accession>
<evidence type="ECO:0000313" key="2">
    <source>
        <dbReference type="Proteomes" id="UP000595095"/>
    </source>
</evidence>
<dbReference type="Proteomes" id="UP000595095">
    <property type="component" value="Chromosome"/>
</dbReference>
<gene>
    <name evidence="1" type="ORF">IT774_02750</name>
</gene>
<keyword evidence="2" id="KW-1185">Reference proteome</keyword>
<reference evidence="1 2" key="1">
    <citation type="submission" date="2020-11" db="EMBL/GenBank/DDBJ databases">
        <title>Complete genome sequence for Salinimonas sp. strain G2-b.</title>
        <authorList>
            <person name="Park S.-J."/>
        </authorList>
    </citation>
    <scope>NUCLEOTIDE SEQUENCE [LARGE SCALE GENOMIC DNA]</scope>
    <source>
        <strain evidence="1 2">G2-b</strain>
    </source>
</reference>
<dbReference type="EMBL" id="CP064795">
    <property type="protein sequence ID" value="QPG06156.1"/>
    <property type="molecule type" value="Genomic_DNA"/>
</dbReference>
<sequence length="84" mass="9999">MLGNHLTLRSRLPELEKQELWGVMLTYNLVRYQMVQVCFNFKGNYLPYQLSFNGVLAVVVEDIRRYERKLLARTFLPRFDISVS</sequence>
<dbReference type="KEGG" id="smaa:IT774_02750"/>
<proteinExistence type="predicted"/>
<name>A0A7S9HDD3_9ALTE</name>
<dbReference type="AlphaFoldDB" id="A0A7S9HDD3"/>
<evidence type="ECO:0008006" key="3">
    <source>
        <dbReference type="Google" id="ProtNLM"/>
    </source>
</evidence>
<organism evidence="1 2">
    <name type="scientific">Salinimonas marina</name>
    <dbReference type="NCBI Taxonomy" id="2785918"/>
    <lineage>
        <taxon>Bacteria</taxon>
        <taxon>Pseudomonadati</taxon>
        <taxon>Pseudomonadota</taxon>
        <taxon>Gammaproteobacteria</taxon>
        <taxon>Alteromonadales</taxon>
        <taxon>Alteromonadaceae</taxon>
        <taxon>Alteromonas/Salinimonas group</taxon>
        <taxon>Salinimonas</taxon>
    </lineage>
</organism>
<protein>
    <recommendedName>
        <fullName evidence="3">Transposase</fullName>
    </recommendedName>
</protein>